<dbReference type="InterPro" id="IPR036452">
    <property type="entry name" value="Ribo_hydro-like"/>
</dbReference>
<organism evidence="4 5">
    <name type="scientific">Pararhizobium mangrovi</name>
    <dbReference type="NCBI Taxonomy" id="2590452"/>
    <lineage>
        <taxon>Bacteria</taxon>
        <taxon>Pseudomonadati</taxon>
        <taxon>Pseudomonadota</taxon>
        <taxon>Alphaproteobacteria</taxon>
        <taxon>Hyphomicrobiales</taxon>
        <taxon>Rhizobiaceae</taxon>
        <taxon>Rhizobium/Agrobacterium group</taxon>
        <taxon>Pararhizobium</taxon>
    </lineage>
</organism>
<sequence length="308" mass="32280">MGVWIDTDMGFDDLAAILFVRNAGAAIDGISLVFGNAVLAQVERNAAGAAAAFGLDMPFYRGRALPVLGRLETAAKVLGENGMPSAGAQLPEAPLAFAGEAFDGLCDWLETAPSPRRILALGPLTNIAAMALARPDLMVRIDDLVWMGGGLTFGNHTASAEFNAAADPEALAIVLAHDLPFTMVDLDFCRTVLTGPKDVAKVREAGGTNAALLADLLGGYVDIALSRGRSAMALYDPSAAFAFMCPESVSFAEARIDVELAAGLTRGRTVVETRTTHATFNARYAKACDPSHARTAILEALISEAARR</sequence>
<evidence type="ECO:0000313" key="5">
    <source>
        <dbReference type="Proteomes" id="UP000320314"/>
    </source>
</evidence>
<dbReference type="GO" id="GO:0006152">
    <property type="term" value="P:purine nucleoside catabolic process"/>
    <property type="evidence" value="ECO:0007669"/>
    <property type="project" value="TreeGrafter"/>
</dbReference>
<dbReference type="Pfam" id="PF01156">
    <property type="entry name" value="IU_nuc_hydro"/>
    <property type="match status" value="1"/>
</dbReference>
<gene>
    <name evidence="4" type="ORF">FJU11_01720</name>
</gene>
<evidence type="ECO:0000256" key="2">
    <source>
        <dbReference type="ARBA" id="ARBA00023295"/>
    </source>
</evidence>
<dbReference type="AlphaFoldDB" id="A0A506UI11"/>
<dbReference type="PANTHER" id="PTHR12304">
    <property type="entry name" value="INOSINE-URIDINE PREFERRING NUCLEOSIDE HYDROLASE"/>
    <property type="match status" value="1"/>
</dbReference>
<keyword evidence="1 4" id="KW-0378">Hydrolase</keyword>
<keyword evidence="2" id="KW-0326">Glycosidase</keyword>
<dbReference type="InterPro" id="IPR001910">
    <property type="entry name" value="Inosine/uridine_hydrolase_dom"/>
</dbReference>
<dbReference type="Proteomes" id="UP000320314">
    <property type="component" value="Unassembled WGS sequence"/>
</dbReference>
<protein>
    <submittedName>
        <fullName evidence="4">Nucleoside hydrolase</fullName>
    </submittedName>
</protein>
<feature type="domain" description="Inosine/uridine-preferring nucleoside hydrolase" evidence="3">
    <location>
        <begin position="3"/>
        <end position="290"/>
    </location>
</feature>
<dbReference type="SUPFAM" id="SSF53590">
    <property type="entry name" value="Nucleoside hydrolase"/>
    <property type="match status" value="1"/>
</dbReference>
<name>A0A506UI11_9HYPH</name>
<proteinExistence type="predicted"/>
<dbReference type="GO" id="GO:0005829">
    <property type="term" value="C:cytosol"/>
    <property type="evidence" value="ECO:0007669"/>
    <property type="project" value="TreeGrafter"/>
</dbReference>
<keyword evidence="5" id="KW-1185">Reference proteome</keyword>
<evidence type="ECO:0000256" key="1">
    <source>
        <dbReference type="ARBA" id="ARBA00022801"/>
    </source>
</evidence>
<dbReference type="PANTHER" id="PTHR12304:SF4">
    <property type="entry name" value="URIDINE NUCLEOSIDASE"/>
    <property type="match status" value="1"/>
</dbReference>
<reference evidence="4 5" key="1">
    <citation type="submission" date="2019-06" db="EMBL/GenBank/DDBJ databases">
        <authorList>
            <person name="Li M."/>
        </authorList>
    </citation>
    <scope>NUCLEOTIDE SEQUENCE [LARGE SCALE GENOMIC DNA]</scope>
    <source>
        <strain evidence="4 5">BGMRC6574</strain>
    </source>
</reference>
<dbReference type="GO" id="GO:0008477">
    <property type="term" value="F:purine nucleosidase activity"/>
    <property type="evidence" value="ECO:0007669"/>
    <property type="project" value="TreeGrafter"/>
</dbReference>
<dbReference type="Gene3D" id="3.90.245.10">
    <property type="entry name" value="Ribonucleoside hydrolase-like"/>
    <property type="match status" value="1"/>
</dbReference>
<dbReference type="InterPro" id="IPR023186">
    <property type="entry name" value="IUNH"/>
</dbReference>
<dbReference type="RefSeq" id="WP_141165265.1">
    <property type="nucleotide sequence ID" value="NZ_VHLH01000001.1"/>
</dbReference>
<accession>A0A506UI11</accession>
<comment type="caution">
    <text evidence="4">The sequence shown here is derived from an EMBL/GenBank/DDBJ whole genome shotgun (WGS) entry which is preliminary data.</text>
</comment>
<dbReference type="OrthoDB" id="9797882at2"/>
<dbReference type="EMBL" id="VHLH01000001">
    <property type="protein sequence ID" value="TPW32961.1"/>
    <property type="molecule type" value="Genomic_DNA"/>
</dbReference>
<evidence type="ECO:0000313" key="4">
    <source>
        <dbReference type="EMBL" id="TPW32961.1"/>
    </source>
</evidence>
<evidence type="ECO:0000259" key="3">
    <source>
        <dbReference type="Pfam" id="PF01156"/>
    </source>
</evidence>